<dbReference type="CDD" id="cd00830">
    <property type="entry name" value="KAS_III"/>
    <property type="match status" value="1"/>
</dbReference>
<sequence>MTTVHTRLAGVAAYLPQATMSTAELEDRLAERNPTLELPRGVIHAGSGVRRRNVAAPDEKPSDLAVHAARRLLADHGLQAHDVDLLIFAGVTIDVIEPATAHVVAAKLGAGCPAFDVRNACNSVLNAIQVADALISTGRHRRVLICSGEMATAFMPWTLSGTEEFFTIAAAYTVGDAGAALLLEAATEPGVLGHRFTAHSAGWDAATVRVSNLTTDPAAGWPVIEPLTVDAVELAHSIERTDLTMFHKSLAELGLTWNDFAAICVHQASLPALWKFCDHVGIPPDKVVVTIPQHGNLVAATLPVQLAQAVAAGRVRRGDLVALVGLASGFSAGIVVARW</sequence>
<keyword evidence="2" id="KW-0012">Acyltransferase</keyword>
<evidence type="ECO:0000259" key="4">
    <source>
        <dbReference type="Pfam" id="PF08545"/>
    </source>
</evidence>
<dbReference type="OrthoDB" id="9788274at2"/>
<dbReference type="SUPFAM" id="SSF53901">
    <property type="entry name" value="Thiolase-like"/>
    <property type="match status" value="1"/>
</dbReference>
<dbReference type="Proteomes" id="UP000236732">
    <property type="component" value="Unassembled WGS sequence"/>
</dbReference>
<dbReference type="EMBL" id="FNVT01000033">
    <property type="protein sequence ID" value="SEH03194.1"/>
    <property type="molecule type" value="Genomic_DNA"/>
</dbReference>
<evidence type="ECO:0000259" key="3">
    <source>
        <dbReference type="Pfam" id="PF08541"/>
    </source>
</evidence>
<dbReference type="GO" id="GO:0006633">
    <property type="term" value="P:fatty acid biosynthetic process"/>
    <property type="evidence" value="ECO:0007669"/>
    <property type="project" value="InterPro"/>
</dbReference>
<evidence type="ECO:0000256" key="1">
    <source>
        <dbReference type="ARBA" id="ARBA00022679"/>
    </source>
</evidence>
<dbReference type="InterPro" id="IPR013751">
    <property type="entry name" value="ACP_syn_III_N"/>
</dbReference>
<accession>A0A1H6F2L4</accession>
<dbReference type="InterPro" id="IPR013747">
    <property type="entry name" value="ACP_syn_III_C"/>
</dbReference>
<evidence type="ECO:0000313" key="5">
    <source>
        <dbReference type="EMBL" id="SEH03194.1"/>
    </source>
</evidence>
<dbReference type="Pfam" id="PF08545">
    <property type="entry name" value="ACP_syn_III"/>
    <property type="match status" value="1"/>
</dbReference>
<name>A0A1H6F2L4_9ACTN</name>
<evidence type="ECO:0000313" key="6">
    <source>
        <dbReference type="Proteomes" id="UP000236732"/>
    </source>
</evidence>
<keyword evidence="6" id="KW-1185">Reference proteome</keyword>
<dbReference type="PANTHER" id="PTHR34069">
    <property type="entry name" value="3-OXOACYL-[ACYL-CARRIER-PROTEIN] SYNTHASE 3"/>
    <property type="match status" value="1"/>
</dbReference>
<dbReference type="Pfam" id="PF08541">
    <property type="entry name" value="ACP_syn_III_C"/>
    <property type="match status" value="1"/>
</dbReference>
<organism evidence="5 6">
    <name type="scientific">Nonomuraea solani</name>
    <dbReference type="NCBI Taxonomy" id="1144553"/>
    <lineage>
        <taxon>Bacteria</taxon>
        <taxon>Bacillati</taxon>
        <taxon>Actinomycetota</taxon>
        <taxon>Actinomycetes</taxon>
        <taxon>Streptosporangiales</taxon>
        <taxon>Streptosporangiaceae</taxon>
        <taxon>Nonomuraea</taxon>
    </lineage>
</organism>
<dbReference type="PANTHER" id="PTHR34069:SF2">
    <property type="entry name" value="BETA-KETOACYL-[ACYL-CARRIER-PROTEIN] SYNTHASE III"/>
    <property type="match status" value="1"/>
</dbReference>
<feature type="domain" description="Beta-ketoacyl-[acyl-carrier-protein] synthase III C-terminal" evidence="3">
    <location>
        <begin position="250"/>
        <end position="339"/>
    </location>
</feature>
<proteinExistence type="predicted"/>
<protein>
    <submittedName>
        <fullName evidence="5">3-oxoacyl-[acyl-carrier-protein] synthase-3</fullName>
    </submittedName>
</protein>
<dbReference type="InterPro" id="IPR016039">
    <property type="entry name" value="Thiolase-like"/>
</dbReference>
<dbReference type="Gene3D" id="3.40.47.10">
    <property type="match status" value="2"/>
</dbReference>
<evidence type="ECO:0000256" key="2">
    <source>
        <dbReference type="ARBA" id="ARBA00023315"/>
    </source>
</evidence>
<gene>
    <name evidence="5" type="ORF">SAMN05444920_13398</name>
</gene>
<keyword evidence="1" id="KW-0808">Transferase</keyword>
<reference evidence="5 6" key="1">
    <citation type="submission" date="2016-10" db="EMBL/GenBank/DDBJ databases">
        <authorList>
            <person name="de Groot N.N."/>
        </authorList>
    </citation>
    <scope>NUCLEOTIDE SEQUENCE [LARGE SCALE GENOMIC DNA]</scope>
    <source>
        <strain evidence="5 6">CGMCC 4.7037</strain>
    </source>
</reference>
<dbReference type="GO" id="GO:0004315">
    <property type="term" value="F:3-oxoacyl-[acyl-carrier-protein] synthase activity"/>
    <property type="evidence" value="ECO:0007669"/>
    <property type="project" value="InterPro"/>
</dbReference>
<dbReference type="AlphaFoldDB" id="A0A1H6F2L4"/>
<dbReference type="GO" id="GO:0044550">
    <property type="term" value="P:secondary metabolite biosynthetic process"/>
    <property type="evidence" value="ECO:0007669"/>
    <property type="project" value="TreeGrafter"/>
</dbReference>
<feature type="domain" description="Beta-ketoacyl-[acyl-carrier-protein] synthase III N-terminal" evidence="4">
    <location>
        <begin position="115"/>
        <end position="195"/>
    </location>
</feature>
<dbReference type="RefSeq" id="WP_103964186.1">
    <property type="nucleotide sequence ID" value="NZ_FNVT01000033.1"/>
</dbReference>